<feature type="compositionally biased region" description="Polar residues" evidence="1">
    <location>
        <begin position="291"/>
        <end position="301"/>
    </location>
</feature>
<organism evidence="2 3">
    <name type="scientific">Phytophthora nicotianae P1976</name>
    <dbReference type="NCBI Taxonomy" id="1317066"/>
    <lineage>
        <taxon>Eukaryota</taxon>
        <taxon>Sar</taxon>
        <taxon>Stramenopiles</taxon>
        <taxon>Oomycota</taxon>
        <taxon>Peronosporomycetes</taxon>
        <taxon>Peronosporales</taxon>
        <taxon>Peronosporaceae</taxon>
        <taxon>Phytophthora</taxon>
    </lineage>
</organism>
<sequence>MSAGLQHLDQLVEDIILGKSNVSLQGPVVILPAAPGVPSAAPAAALSTKASSKKPAASSKKTSKREASADDTATKSSAKKPRSTKKLTASTLPSQPSKSPRGGRHPQGPIAEDLAVLHDKDQARYEATLENAVNPAKVDPYGYPQVLSFLEFTEALNPKAIAKNRLSMTGLTRIRQDLTSGTKLKTSWITNQNAEPWKTLISNNGVKQRQLDVMAQMADRTYELPSVNAPTQKELDREDWSDFEDTGNDDDQTASSSAGAGTPAQGDNEDADEEREDNGDEVDEEEEDGGNQSDTQNVTVL</sequence>
<proteinExistence type="predicted"/>
<feature type="compositionally biased region" description="Acidic residues" evidence="1">
    <location>
        <begin position="267"/>
        <end position="289"/>
    </location>
</feature>
<dbReference type="Proteomes" id="UP000028582">
    <property type="component" value="Unassembled WGS sequence"/>
</dbReference>
<evidence type="ECO:0000313" key="3">
    <source>
        <dbReference type="Proteomes" id="UP000028582"/>
    </source>
</evidence>
<protein>
    <submittedName>
        <fullName evidence="2">Uncharacterized protein</fullName>
    </submittedName>
</protein>
<accession>A0A080YX14</accession>
<feature type="compositionally biased region" description="Acidic residues" evidence="1">
    <location>
        <begin position="241"/>
        <end position="252"/>
    </location>
</feature>
<feature type="compositionally biased region" description="Low complexity" evidence="1">
    <location>
        <begin position="253"/>
        <end position="266"/>
    </location>
</feature>
<dbReference type="EMBL" id="ANJA01004593">
    <property type="protein sequence ID" value="ETO58925.1"/>
    <property type="molecule type" value="Genomic_DNA"/>
</dbReference>
<evidence type="ECO:0000313" key="2">
    <source>
        <dbReference type="EMBL" id="ETO58925.1"/>
    </source>
</evidence>
<reference evidence="2 3" key="1">
    <citation type="submission" date="2013-11" db="EMBL/GenBank/DDBJ databases">
        <title>The Genome Sequence of Phytophthora parasitica P1976.</title>
        <authorList>
            <consortium name="The Broad Institute Genomics Platform"/>
            <person name="Russ C."/>
            <person name="Tyler B."/>
            <person name="Panabieres F."/>
            <person name="Shan W."/>
            <person name="Tripathy S."/>
            <person name="Grunwald N."/>
            <person name="Machado M."/>
            <person name="Johnson C.S."/>
            <person name="Walker B."/>
            <person name="Young S."/>
            <person name="Zeng Q."/>
            <person name="Gargeya S."/>
            <person name="Fitzgerald M."/>
            <person name="Haas B."/>
            <person name="Abouelleil A."/>
            <person name="Allen A.W."/>
            <person name="Alvarado L."/>
            <person name="Arachchi H.M."/>
            <person name="Berlin A.M."/>
            <person name="Chapman S.B."/>
            <person name="Gainer-Dewar J."/>
            <person name="Goldberg J."/>
            <person name="Griggs A."/>
            <person name="Gujja S."/>
            <person name="Hansen M."/>
            <person name="Howarth C."/>
            <person name="Imamovic A."/>
            <person name="Ireland A."/>
            <person name="Larimer J."/>
            <person name="McCowan C."/>
            <person name="Murphy C."/>
            <person name="Pearson M."/>
            <person name="Poon T.W."/>
            <person name="Priest M."/>
            <person name="Roberts A."/>
            <person name="Saif S."/>
            <person name="Shea T."/>
            <person name="Sisk P."/>
            <person name="Sykes S."/>
            <person name="Wortman J."/>
            <person name="Nusbaum C."/>
            <person name="Birren B."/>
        </authorList>
    </citation>
    <scope>NUCLEOTIDE SEQUENCE [LARGE SCALE GENOMIC DNA]</scope>
    <source>
        <strain evidence="2 3">P1976</strain>
    </source>
</reference>
<evidence type="ECO:0000256" key="1">
    <source>
        <dbReference type="SAM" id="MobiDB-lite"/>
    </source>
</evidence>
<feature type="region of interest" description="Disordered" evidence="1">
    <location>
        <begin position="38"/>
        <end position="109"/>
    </location>
</feature>
<name>A0A080YX14_PHYNI</name>
<feature type="compositionally biased region" description="Polar residues" evidence="1">
    <location>
        <begin position="86"/>
        <end position="98"/>
    </location>
</feature>
<feature type="compositionally biased region" description="Low complexity" evidence="1">
    <location>
        <begin position="38"/>
        <end position="60"/>
    </location>
</feature>
<comment type="caution">
    <text evidence="2">The sequence shown here is derived from an EMBL/GenBank/DDBJ whole genome shotgun (WGS) entry which is preliminary data.</text>
</comment>
<dbReference type="AlphaFoldDB" id="A0A080YX14"/>
<feature type="region of interest" description="Disordered" evidence="1">
    <location>
        <begin position="222"/>
        <end position="301"/>
    </location>
</feature>
<gene>
    <name evidence="2" type="ORF">F444_22695</name>
</gene>